<dbReference type="AlphaFoldDB" id="A0A0E9S9H4"/>
<dbReference type="EMBL" id="GBXM01071389">
    <property type="protein sequence ID" value="JAH37188.1"/>
    <property type="molecule type" value="Transcribed_RNA"/>
</dbReference>
<reference evidence="1" key="2">
    <citation type="journal article" date="2015" name="Fish Shellfish Immunol.">
        <title>Early steps in the European eel (Anguilla anguilla)-Vibrio vulnificus interaction in the gills: Role of the RtxA13 toxin.</title>
        <authorList>
            <person name="Callol A."/>
            <person name="Pajuelo D."/>
            <person name="Ebbesson L."/>
            <person name="Teles M."/>
            <person name="MacKenzie S."/>
            <person name="Amaro C."/>
        </authorList>
    </citation>
    <scope>NUCLEOTIDE SEQUENCE</scope>
</reference>
<accession>A0A0E9S9H4</accession>
<organism evidence="1">
    <name type="scientific">Anguilla anguilla</name>
    <name type="common">European freshwater eel</name>
    <name type="synonym">Muraena anguilla</name>
    <dbReference type="NCBI Taxonomy" id="7936"/>
    <lineage>
        <taxon>Eukaryota</taxon>
        <taxon>Metazoa</taxon>
        <taxon>Chordata</taxon>
        <taxon>Craniata</taxon>
        <taxon>Vertebrata</taxon>
        <taxon>Euteleostomi</taxon>
        <taxon>Actinopterygii</taxon>
        <taxon>Neopterygii</taxon>
        <taxon>Teleostei</taxon>
        <taxon>Anguilliformes</taxon>
        <taxon>Anguillidae</taxon>
        <taxon>Anguilla</taxon>
    </lineage>
</organism>
<sequence>MDECRTFLKQYLQEGRGQNTVSTVV</sequence>
<evidence type="ECO:0000313" key="1">
    <source>
        <dbReference type="EMBL" id="JAH37188.1"/>
    </source>
</evidence>
<reference evidence="1" key="1">
    <citation type="submission" date="2014-11" db="EMBL/GenBank/DDBJ databases">
        <authorList>
            <person name="Amaro Gonzalez C."/>
        </authorList>
    </citation>
    <scope>NUCLEOTIDE SEQUENCE</scope>
</reference>
<protein>
    <submittedName>
        <fullName evidence="1">Uncharacterized protein</fullName>
    </submittedName>
</protein>
<name>A0A0E9S9H4_ANGAN</name>
<proteinExistence type="predicted"/>